<keyword evidence="1" id="KW-0812">Transmembrane</keyword>
<proteinExistence type="predicted"/>
<dbReference type="EnsemblPlants" id="MELO3C009235.2.1">
    <property type="protein sequence ID" value="MELO3C009235.2.1"/>
    <property type="gene ID" value="MELO3C009235.2"/>
</dbReference>
<dbReference type="AlphaFoldDB" id="A0A9I9CVM0"/>
<keyword evidence="1" id="KW-1133">Transmembrane helix</keyword>
<sequence length="505" mass="58289">MSIQNSLKPFKFFVLRPIDIFSPLLRAVLVLFVVASFSLFFYLTFSDQNPTCRGCYDAHRYSNHRKVKAFDAGEQPTNISHLVFGIGGSVKTWNERRHYCELWWKKNVTRGFVWLEEKPEYAWPESSPPYRISADTSKFNYTCWYALPCLKKASERYGFRSAIRVARIIKETYEMGLENVRWFVMGDDDTVFFVDNLIDMLGRYDHNQMYYIGANSESVEQDVVHSYAMAYGGGGFAISYPLATVLVQILDGCIDRYAHMYGSDQKIQGCITEIGVPLTKELGFHQLDIRGNPYGILAAHPIAPLVSLHHLDYVQSIFPAMTQPDSLKKLYKAYETDPSRALQHSFCYDTVRNWSVSVSWGYSVQLYPWLVTAKEMETAFLTYQTWKTNSNEPFTFDTQPVSSDPCKRPILYFLNSTERLGSRQWRTLTTYQRYTEEARCDRPDYAPALAVESFNVSAPEFDRRLWNQAPRRQCCNVVHDKNSVDGEVEVHIRDCHLSESVTPPS</sequence>
<protein>
    <submittedName>
        <fullName evidence="2">Uncharacterized protein</fullName>
    </submittedName>
</protein>
<dbReference type="Pfam" id="PF04646">
    <property type="entry name" value="DUF604"/>
    <property type="match status" value="1"/>
</dbReference>
<dbReference type="FunFam" id="3.90.550.50:FF:000006">
    <property type="entry name" value="Fringe-related protein-like"/>
    <property type="match status" value="1"/>
</dbReference>
<dbReference type="InterPro" id="IPR006740">
    <property type="entry name" value="DUF604"/>
</dbReference>
<feature type="transmembrane region" description="Helical" evidence="1">
    <location>
        <begin position="20"/>
        <end position="43"/>
    </location>
</feature>
<dbReference type="Gramene" id="MELO3C009235.2.1">
    <property type="protein sequence ID" value="MELO3C009235.2.1"/>
    <property type="gene ID" value="MELO3C009235.2"/>
</dbReference>
<name>A0A9I9CVM0_CUCME</name>
<evidence type="ECO:0000256" key="1">
    <source>
        <dbReference type="SAM" id="Phobius"/>
    </source>
</evidence>
<reference evidence="2" key="1">
    <citation type="submission" date="2023-03" db="UniProtKB">
        <authorList>
            <consortium name="EnsemblPlants"/>
        </authorList>
    </citation>
    <scope>IDENTIFICATION</scope>
</reference>
<dbReference type="Gene3D" id="3.90.550.50">
    <property type="match status" value="1"/>
</dbReference>
<dbReference type="PANTHER" id="PTHR10811">
    <property type="entry name" value="FRINGE-RELATED"/>
    <property type="match status" value="1"/>
</dbReference>
<keyword evidence="1" id="KW-0472">Membrane</keyword>
<accession>A0A9I9CVM0</accession>
<organism evidence="2">
    <name type="scientific">Cucumis melo</name>
    <name type="common">Muskmelon</name>
    <dbReference type="NCBI Taxonomy" id="3656"/>
    <lineage>
        <taxon>Eukaryota</taxon>
        <taxon>Viridiplantae</taxon>
        <taxon>Streptophyta</taxon>
        <taxon>Embryophyta</taxon>
        <taxon>Tracheophyta</taxon>
        <taxon>Spermatophyta</taxon>
        <taxon>Magnoliopsida</taxon>
        <taxon>eudicotyledons</taxon>
        <taxon>Gunneridae</taxon>
        <taxon>Pentapetalae</taxon>
        <taxon>rosids</taxon>
        <taxon>fabids</taxon>
        <taxon>Cucurbitales</taxon>
        <taxon>Cucurbitaceae</taxon>
        <taxon>Benincaseae</taxon>
        <taxon>Cucumis</taxon>
    </lineage>
</organism>
<evidence type="ECO:0000313" key="2">
    <source>
        <dbReference type="EnsemblPlants" id="MELO3C009235.2.1"/>
    </source>
</evidence>